<proteinExistence type="predicted"/>
<dbReference type="OrthoDB" id="9765926at2"/>
<feature type="chain" id="PRO_5022030187" evidence="1">
    <location>
        <begin position="21"/>
        <end position="2068"/>
    </location>
</feature>
<dbReference type="RefSeq" id="WP_146292031.1">
    <property type="nucleotide sequence ID" value="NZ_SELH01000016.1"/>
</dbReference>
<evidence type="ECO:0000313" key="2">
    <source>
        <dbReference type="EMBL" id="TWP28985.1"/>
    </source>
</evidence>
<dbReference type="Pfam" id="PF13585">
    <property type="entry name" value="CHU_C"/>
    <property type="match status" value="1"/>
</dbReference>
<sequence length="2068" mass="235609">MRFFFSFLLSLLFSLKSLFAQEVIVPNVTINDHNGISEIINIDCAYNFYNDQPNKIKLTANYSDIRVTNDYTVASIEYNPVVDFGAGSLIHIERKDGIRDDAFSSKIPLPFKFCFYGKEYSSIVISDNGVVSFNTLYANEENPYTISGSIPNSSLPIASIFGAYHDMQLVDENKVSKDLVKIYVVGTAPYRKFIINYNEIPQFSSNKKSTSQIVLYETTNVIDIYVKNKDLNSTTSKERKALIGITNATGSNGIAAPGRNTGEWEAKNEAWRFLPSGSSSISVKWYDSYNKLIGSNPTLVVNPSVDTKYKVVVTYSLCTTVTKESEIEVNFLPDFPTANNVEMDQTAIPCLNEGETAEVDLTKFQKSINSRDDLKFVYYTSLSGAENAEEKYLIADPIHFQYNSDNTTVYVRVIKEKLCYTTSTIKLRINRKPKIQDNKTFNFCNTSSNSPLTINLISDVAHQLSGFSSSTMNIKFFNNQSDAASNKNEIVNLSKYPLSSSTTLYIRVWNKSFNDSNCSNIFSVNLNLSSSLRLVDNLEKLVCFLLEGQEIEIDLTQFEQELYVNPDGNNINNIVKYYTSPIYNSSYEIKNPKSAKITLDGIVFVKITDPTTSCEGTTTIHFRADGDCDGNPGGGELAGDGEGPILCDVPEGTHEIDLIRNYFIYQLPKGLTLDDIEILDITDTNNKLVENPYTIEYTPPSYQKTFIVRYKIKDTGIITRNSFSVLLTTKLKFKEEYFNVCNYENADSKEVIISLDKEFNELYKNTNYKLLYFKSIEDIENYLKDPFNNQDLPITTIQLYSNKYVKVYVLMNYDRCSYNYEINLKLEKMDTVNLDYTICDFGGDNYEKINLKLYEDDVKKLFNGTSKDIFEIVYLNVEDPKEFEMKSSPSTISLSVRKNNGCAYKITLNFTFTTAVALPKIINLLNVCYDDTDNKTDLSLVLSEIAENTRIIFYSDEYAAEKGDENSEYYIGTYGNLNQPPLYQVKEETTIFIRVEDLTTGCFKIIPLPVIPIKIEDLSSNTISICDYEEPKIENIKIIDIKNYLIQANNFLKKETLDLQFYLNEKDANENKNEIATFIQATPTTYLYLVITDSQTGCRRLFKLNFELIPPPVIQTNKEFWVCDNASKNSNNTTLEKINLNQFNLDFITEGTENDYSFSFSYDEYFDQPVGTSGIATISSFPITLWVKVTNKKTNCYTVSPFTLKAYPSMENEFQNKFINFCADVKTQIIDLKDLAKDMVINPKNIALYTITYHYTLQEAGNNLTSTISQSLIDNGITVSDKDAFYIKFTHSTTGCFIIKRLDVVINPTPKAQVIFPYLCDDTDGKLDGKFLIEDLNDYKQFRSQIITGELESVMDKVYDFSFYISLTDAENKQNKVNHKNFTLTESELTAPDTPGDPYFYQLWVRIDNKETGCFSLVSIMFNMNPKVNLKKEVVELTECDKVGYGNSIFNLTLAKNNLTDLTDAQFSYYLSEDEARDNQAVPINNPLTYTSRVTNDKEGIYTIDYIYVRIKDLKGNYCDQIAKIKLRTYPYIKITNIPEITICEFQSDGKTENTINLNDETKGLLSGLDLAIQTDLEISFHTSKENATGDISIPSSEIANYKLPIGITKIWVKFKSKTTQCYQLQEITINKLEAPKIKSVNYIFCDDNLDEIYEVPLTELEHLILSNHENYDIGFYENSTDAELGNHAIDKNRLYIVPFSQFPKKLAIRVIEKNTSCVTTGTLILNTNPKINLINKEVELVGCDEDNDGFSSFDLTLVSEEISEDSDISFSYFSTLEDAQNNQNPILNFTSYINKKAIEDYVYVRVEEYPASHTRCPSLAKIKLKTYYSTNPLPAEYFICPRGKGTLDGGDYDFWEWSFNGKVISNQRYLDISETGIYTLKVSKNLNYGIACPSTFSIEIKLLREPVIMELKQGKDYITVIAQGPAPLEYSLDQIHWQDDNTFSNLSEGIYTVYVRSKANGCNSISSKGIIFGIPNVITPNGDRHNDVWRLGGLSMFNGEYSHIKIFNRYGKIVFEESSNTYFLWDGKYLGRVLPTASYWYIITIADGRKFTGWILLRNYDDIDTYK</sequence>
<keyword evidence="3" id="KW-1185">Reference proteome</keyword>
<dbReference type="EMBL" id="SELH01000016">
    <property type="protein sequence ID" value="TWP28985.1"/>
    <property type="molecule type" value="Genomic_DNA"/>
</dbReference>
<accession>A0A563DFH9</accession>
<dbReference type="InterPro" id="IPR026341">
    <property type="entry name" value="T9SS_type_B"/>
</dbReference>
<organism evidence="2 3">
    <name type="scientific">Apibacter muscae</name>
    <dbReference type="NCBI Taxonomy" id="2509004"/>
    <lineage>
        <taxon>Bacteria</taxon>
        <taxon>Pseudomonadati</taxon>
        <taxon>Bacteroidota</taxon>
        <taxon>Flavobacteriia</taxon>
        <taxon>Flavobacteriales</taxon>
        <taxon>Weeksellaceae</taxon>
        <taxon>Apibacter</taxon>
    </lineage>
</organism>
<dbReference type="Proteomes" id="UP000319499">
    <property type="component" value="Unassembled WGS sequence"/>
</dbReference>
<evidence type="ECO:0000313" key="3">
    <source>
        <dbReference type="Proteomes" id="UP000319499"/>
    </source>
</evidence>
<gene>
    <name evidence="2" type="ORF">ETU09_03880</name>
</gene>
<protein>
    <submittedName>
        <fullName evidence="2">T9SS type B sorting domain-containing protein</fullName>
    </submittedName>
</protein>
<evidence type="ECO:0000256" key="1">
    <source>
        <dbReference type="SAM" id="SignalP"/>
    </source>
</evidence>
<dbReference type="NCBIfam" id="TIGR04131">
    <property type="entry name" value="Bac_Flav_CTERM"/>
    <property type="match status" value="1"/>
</dbReference>
<comment type="caution">
    <text evidence="2">The sequence shown here is derived from an EMBL/GenBank/DDBJ whole genome shotgun (WGS) entry which is preliminary data.</text>
</comment>
<name>A0A563DFH9_9FLAO</name>
<keyword evidence="1" id="KW-0732">Signal</keyword>
<reference evidence="2 3" key="1">
    <citation type="submission" date="2019-02" db="EMBL/GenBank/DDBJ databases">
        <title>Apibacter muscae sp. nov.: a novel member of the house fly microbiota.</title>
        <authorList>
            <person name="Park R."/>
        </authorList>
    </citation>
    <scope>NUCLEOTIDE SEQUENCE [LARGE SCALE GENOMIC DNA]</scope>
    <source>
        <strain evidence="2 3">AL1</strain>
    </source>
</reference>
<feature type="signal peptide" evidence="1">
    <location>
        <begin position="1"/>
        <end position="20"/>
    </location>
</feature>